<feature type="domain" description="5'-3' exoribonuclease 1 D1" evidence="9">
    <location>
        <begin position="714"/>
        <end position="893"/>
    </location>
</feature>
<keyword evidence="3 5" id="KW-0269">Exonuclease</keyword>
<accession>A0A0N5AB96</accession>
<keyword evidence="5" id="KW-0963">Cytoplasm</keyword>
<keyword evidence="11" id="KW-1185">Reference proteome</keyword>
<dbReference type="GO" id="GO:0016075">
    <property type="term" value="P:rRNA catabolic process"/>
    <property type="evidence" value="ECO:0007669"/>
    <property type="project" value="TreeGrafter"/>
</dbReference>
<dbReference type="PANTHER" id="PTHR12341">
    <property type="entry name" value="5'-&gt;3' EXORIBONUCLEASE"/>
    <property type="match status" value="1"/>
</dbReference>
<dbReference type="PIRSF" id="PIRSF006743">
    <property type="entry name" value="Exonuclease_Xnr1"/>
    <property type="match status" value="1"/>
</dbReference>
<dbReference type="Pfam" id="PF18332">
    <property type="entry name" value="XRN1_D1"/>
    <property type="match status" value="1"/>
</dbReference>
<dbReference type="FunFam" id="3.40.50.12390:FF:000002">
    <property type="entry name" value="5'-3' exoribonuclease 1"/>
    <property type="match status" value="1"/>
</dbReference>
<name>A0A0N5AB96_9BILA</name>
<dbReference type="Gene3D" id="2.170.260.40">
    <property type="match status" value="1"/>
</dbReference>
<dbReference type="InterPro" id="IPR016494">
    <property type="entry name" value="5_3_exoribonuclease_1"/>
</dbReference>
<dbReference type="PANTHER" id="PTHR12341:SF7">
    <property type="entry name" value="5'-3' EXORIBONUCLEASE 1"/>
    <property type="match status" value="1"/>
</dbReference>
<sequence>MGVPKLYRWLSERYPCLSEVVSDSQIPEFDNLYFDMNGIIHNCSHPDNDVNFKSLPEEQIFQNIFYYIEALFGVIHPKKIFFMAVDGVAPRAKMNQQRARRFMAAKNAEIASKIAKSRGISINDEERFDTNCITPGTQFMARLHEQLQYFIQYKITTDPTWQGIRIYYSGHNCPGEGEHKIMSFIRSERSQPNYDPNTRHCFYGLDGDLIMLGICSHEPHMSLLREEVQFGRQTWKAGKAGVDATTFHLLHISLLREYIEMEFEILKDKISFKYDIEAIIDDWVMMSFLLGNDFLPNLPNVYIYKDGLERLYAAYIEILPQLDGYINECGVLNLRRFEAFLKLFARNDRKCFFEEMEDINYLNSKRIPDNESFRFKKLEAKKEQHLIALESLHNEFDKDEILSDECKDLCDEAAFGSDSDDNEESCVGSQHCDESSKNIRNTPILTSASEALKDFGKDISSSTTDEPFKGLDTDEDTEMDYELEFQRMWTTSVNQAFKKHKRNYYYEKLKYKNISKKELHEQAECYVRAIQWNLHYYYHGCCSWDWFYPYHYAPYASDVAGFSDMKMNFTMSQPFHLFEQLLAVLPVASAACLPKPLQELMIDENSPIHDFYPDEFLTDLNGKKNNWESVVLIPFIDEKRLLEAIATKIDKLTAEERCRNSFGPHLLYTTDLKHPKKVSSTLPGVFKDLVNCIAKREEVPMDTFNIEKSQIIHGLLPGVELDIYFPGFPTTRHIPYTSCLRDASVLVFGQPSLKKSMVITVEKRPEFERDISLIASELLGSEVYIDWPLLRKGLVSQIWTKTTRWYLDEQKVSSEPLSDKQMKTYNGYCNALFKKEFKRYAIEVCNRKAIVFVRHFLGANFLVSRKKLVCKKYWKDEHDAEIYSLELIVQNVLEGRRHCKIETIEEAFPVGCTAFFSCSSTEFYGCRVEVESNEILKKKFGMLRVRCTLPPKSVNFSYLRKNFKKYSIPWFHINEVVRRTSLSRGVINRITGYIPMIISLSSSNDLRMDQAAKINIGLNLKDLKRNLAVPDYARRSGYDWDYSLLAVRTILEYYKKFPEVFRYLKNYTRTTEMLNAKHIWPNRKETQRRSQELQGFLNSVLPTSCVMESSDGLYLDSFVIKEVERIVASAPEIAKTKRLGVKSYLLFRPELYTSNIMPDKSTKFELLDRVICVRPVRGAQYGSYGTVIGVTKRNDTCVIEVLFDSCYLGGQSIRYLFSFD</sequence>
<evidence type="ECO:0000256" key="4">
    <source>
        <dbReference type="ARBA" id="ARBA00038299"/>
    </source>
</evidence>
<dbReference type="InterPro" id="IPR047007">
    <property type="entry name" value="XRN1_D1_sf"/>
</dbReference>
<dbReference type="STRING" id="451379.A0A0N5AB96"/>
<dbReference type="InterPro" id="IPR041106">
    <property type="entry name" value="XRN1_D2_D3"/>
</dbReference>
<keyword evidence="5" id="KW-0694">RNA-binding</keyword>
<feature type="domain" description="5'-3' exoribonuclease 1 SH3-like" evidence="8">
    <location>
        <begin position="1163"/>
        <end position="1214"/>
    </location>
</feature>
<evidence type="ECO:0000313" key="11">
    <source>
        <dbReference type="Proteomes" id="UP000046393"/>
    </source>
</evidence>
<dbReference type="Pfam" id="PF03159">
    <property type="entry name" value="XRN_N"/>
    <property type="match status" value="1"/>
</dbReference>
<dbReference type="InterPro" id="IPR041385">
    <property type="entry name" value="SH3_12"/>
</dbReference>
<evidence type="ECO:0000259" key="9">
    <source>
        <dbReference type="Pfam" id="PF18332"/>
    </source>
</evidence>
<dbReference type="Pfam" id="PF17846">
    <property type="entry name" value="XRN_M"/>
    <property type="match status" value="1"/>
</dbReference>
<feature type="domain" description="Exoribonuclease Xrn1 D2/D3" evidence="10">
    <location>
        <begin position="904"/>
        <end position="1131"/>
    </location>
</feature>
<evidence type="ECO:0000256" key="3">
    <source>
        <dbReference type="ARBA" id="ARBA00022839"/>
    </source>
</evidence>
<dbReference type="EC" id="3.1.13.-" evidence="5"/>
<evidence type="ECO:0000313" key="12">
    <source>
        <dbReference type="WBParaSite" id="SMUV_0000142201-mRNA-1"/>
    </source>
</evidence>
<evidence type="ECO:0000259" key="8">
    <source>
        <dbReference type="Pfam" id="PF18129"/>
    </source>
</evidence>
<evidence type="ECO:0000259" key="7">
    <source>
        <dbReference type="Pfam" id="PF17846"/>
    </source>
</evidence>
<evidence type="ECO:0000259" key="6">
    <source>
        <dbReference type="Pfam" id="PF03159"/>
    </source>
</evidence>
<dbReference type="GO" id="GO:0004534">
    <property type="term" value="F:5'-3' RNA exonuclease activity"/>
    <property type="evidence" value="ECO:0007669"/>
    <property type="project" value="TreeGrafter"/>
</dbReference>
<dbReference type="GO" id="GO:0003723">
    <property type="term" value="F:RNA binding"/>
    <property type="evidence" value="ECO:0007669"/>
    <property type="project" value="UniProtKB-KW"/>
</dbReference>
<feature type="domain" description="Xrn1 helical" evidence="7">
    <location>
        <begin position="273"/>
        <end position="672"/>
    </location>
</feature>
<dbReference type="InterPro" id="IPR004859">
    <property type="entry name" value="Xrn1_N"/>
</dbReference>
<keyword evidence="2 5" id="KW-0378">Hydrolase</keyword>
<dbReference type="CDD" id="cd18673">
    <property type="entry name" value="PIN_XRN1-2-like"/>
    <property type="match status" value="1"/>
</dbReference>
<organism evidence="11 12">
    <name type="scientific">Syphacia muris</name>
    <dbReference type="NCBI Taxonomy" id="451379"/>
    <lineage>
        <taxon>Eukaryota</taxon>
        <taxon>Metazoa</taxon>
        <taxon>Ecdysozoa</taxon>
        <taxon>Nematoda</taxon>
        <taxon>Chromadorea</taxon>
        <taxon>Rhabditida</taxon>
        <taxon>Spirurina</taxon>
        <taxon>Oxyuridomorpha</taxon>
        <taxon>Oxyuroidea</taxon>
        <taxon>Oxyuridae</taxon>
        <taxon>Syphacia</taxon>
    </lineage>
</organism>
<dbReference type="Gene3D" id="2.30.30.750">
    <property type="match status" value="1"/>
</dbReference>
<dbReference type="Proteomes" id="UP000046393">
    <property type="component" value="Unplaced"/>
</dbReference>
<dbReference type="GO" id="GO:0005634">
    <property type="term" value="C:nucleus"/>
    <property type="evidence" value="ECO:0007669"/>
    <property type="project" value="TreeGrafter"/>
</dbReference>
<evidence type="ECO:0000256" key="5">
    <source>
        <dbReference type="PIRNR" id="PIRNR006743"/>
    </source>
</evidence>
<proteinExistence type="inferred from homology"/>
<dbReference type="AlphaFoldDB" id="A0A0N5AB96"/>
<evidence type="ECO:0000256" key="1">
    <source>
        <dbReference type="ARBA" id="ARBA00022722"/>
    </source>
</evidence>
<keyword evidence="1 5" id="KW-0540">Nuclease</keyword>
<dbReference type="GO" id="GO:0000956">
    <property type="term" value="P:nuclear-transcribed mRNA catabolic process"/>
    <property type="evidence" value="ECO:0007669"/>
    <property type="project" value="InterPro"/>
</dbReference>
<dbReference type="InterPro" id="IPR041412">
    <property type="entry name" value="Xrn1_helical"/>
</dbReference>
<evidence type="ECO:0000259" key="10">
    <source>
        <dbReference type="Pfam" id="PF18334"/>
    </source>
</evidence>
<dbReference type="GO" id="GO:0005737">
    <property type="term" value="C:cytoplasm"/>
    <property type="evidence" value="ECO:0007669"/>
    <property type="project" value="UniProtKB-SubCell"/>
</dbReference>
<comment type="subcellular location">
    <subcellularLocation>
        <location evidence="5">Cytoplasm</location>
    </subcellularLocation>
</comment>
<protein>
    <recommendedName>
        <fullName evidence="5">5'-3' exoribonuclease 1</fullName>
        <ecNumber evidence="5">3.1.13.-</ecNumber>
    </recommendedName>
</protein>
<dbReference type="Pfam" id="PF18129">
    <property type="entry name" value="SH3_12"/>
    <property type="match status" value="1"/>
</dbReference>
<dbReference type="Gene3D" id="1.25.40.1050">
    <property type="match status" value="1"/>
</dbReference>
<dbReference type="WBParaSite" id="SMUV_0000142201-mRNA-1">
    <property type="protein sequence ID" value="SMUV_0000142201-mRNA-1"/>
    <property type="gene ID" value="SMUV_0000142201"/>
</dbReference>
<dbReference type="Pfam" id="PF18334">
    <property type="entry name" value="XRN1_D2_D3"/>
    <property type="match status" value="1"/>
</dbReference>
<reference evidence="12" key="1">
    <citation type="submission" date="2017-02" db="UniProtKB">
        <authorList>
            <consortium name="WormBaseParasite"/>
        </authorList>
    </citation>
    <scope>IDENTIFICATION</scope>
</reference>
<dbReference type="InterPro" id="IPR027073">
    <property type="entry name" value="5_3_exoribonuclease"/>
</dbReference>
<dbReference type="InterPro" id="IPR040992">
    <property type="entry name" value="XRN1_D1"/>
</dbReference>
<evidence type="ECO:0000256" key="2">
    <source>
        <dbReference type="ARBA" id="ARBA00022801"/>
    </source>
</evidence>
<dbReference type="Gene3D" id="3.40.50.12390">
    <property type="match status" value="2"/>
</dbReference>
<dbReference type="InterPro" id="IPR047008">
    <property type="entry name" value="XRN1_SH3_sf"/>
</dbReference>
<comment type="similarity">
    <text evidence="4 5">Belongs to the 5'-3' exonuclease family.</text>
</comment>
<feature type="domain" description="Xrn1 N-terminal" evidence="6">
    <location>
        <begin position="1"/>
        <end position="227"/>
    </location>
</feature>